<comment type="similarity">
    <text evidence="1">Belongs to the glycosyltransferase 2 family.</text>
</comment>
<dbReference type="InterPro" id="IPR001173">
    <property type="entry name" value="Glyco_trans_2-like"/>
</dbReference>
<feature type="transmembrane region" description="Helical" evidence="4">
    <location>
        <begin position="432"/>
        <end position="451"/>
    </location>
</feature>
<evidence type="ECO:0000256" key="2">
    <source>
        <dbReference type="ARBA" id="ARBA00022676"/>
    </source>
</evidence>
<evidence type="ECO:0000313" key="6">
    <source>
        <dbReference type="EMBL" id="SES86913.1"/>
    </source>
</evidence>
<dbReference type="InterPro" id="IPR029044">
    <property type="entry name" value="Nucleotide-diphossugar_trans"/>
</dbReference>
<evidence type="ECO:0000256" key="3">
    <source>
        <dbReference type="ARBA" id="ARBA00022679"/>
    </source>
</evidence>
<evidence type="ECO:0000313" key="7">
    <source>
        <dbReference type="Proteomes" id="UP000198507"/>
    </source>
</evidence>
<feature type="transmembrane region" description="Helical" evidence="4">
    <location>
        <begin position="457"/>
        <end position="481"/>
    </location>
</feature>
<proteinExistence type="inferred from homology"/>
<keyword evidence="7" id="KW-1185">Reference proteome</keyword>
<dbReference type="PANTHER" id="PTHR43630:SF1">
    <property type="entry name" value="POLY-BETA-1,6-N-ACETYL-D-GLUCOSAMINE SYNTHASE"/>
    <property type="match status" value="1"/>
</dbReference>
<dbReference type="AlphaFoldDB" id="A0A1H9ZYL5"/>
<gene>
    <name evidence="6" type="ORF">SAMN04488546_0839</name>
</gene>
<feature type="transmembrane region" description="Helical" evidence="4">
    <location>
        <begin position="393"/>
        <end position="411"/>
    </location>
</feature>
<dbReference type="RefSeq" id="WP_091439473.1">
    <property type="nucleotide sequence ID" value="NZ_FOIE01000001.1"/>
</dbReference>
<dbReference type="EMBL" id="FOIE01000001">
    <property type="protein sequence ID" value="SES86913.1"/>
    <property type="molecule type" value="Genomic_DNA"/>
</dbReference>
<evidence type="ECO:0000259" key="5">
    <source>
        <dbReference type="Pfam" id="PF00535"/>
    </source>
</evidence>
<keyword evidence="4" id="KW-0472">Membrane</keyword>
<dbReference type="SUPFAM" id="SSF53448">
    <property type="entry name" value="Nucleotide-diphospho-sugar transferases"/>
    <property type="match status" value="1"/>
</dbReference>
<dbReference type="Gene3D" id="3.90.550.10">
    <property type="entry name" value="Spore Coat Polysaccharide Biosynthesis Protein SpsA, Chain A"/>
    <property type="match status" value="1"/>
</dbReference>
<protein>
    <submittedName>
        <fullName evidence="6">Glycosyltransferase, catalytic subunit of cellulose synthase and poly-beta-1,6-N-acetylglucosamine synthase</fullName>
    </submittedName>
</protein>
<keyword evidence="2" id="KW-0328">Glycosyltransferase</keyword>
<dbReference type="OrthoDB" id="9797391at2"/>
<feature type="domain" description="Glycosyltransferase 2-like" evidence="5">
    <location>
        <begin position="52"/>
        <end position="233"/>
    </location>
</feature>
<evidence type="ECO:0000256" key="1">
    <source>
        <dbReference type="ARBA" id="ARBA00006739"/>
    </source>
</evidence>
<dbReference type="Pfam" id="PF00535">
    <property type="entry name" value="Glycos_transf_2"/>
    <property type="match status" value="1"/>
</dbReference>
<evidence type="ECO:0000256" key="4">
    <source>
        <dbReference type="SAM" id="Phobius"/>
    </source>
</evidence>
<keyword evidence="4" id="KW-1133">Transmembrane helix</keyword>
<dbReference type="CDD" id="cd06423">
    <property type="entry name" value="CESA_like"/>
    <property type="match status" value="1"/>
</dbReference>
<feature type="transmembrane region" description="Helical" evidence="4">
    <location>
        <begin position="336"/>
        <end position="358"/>
    </location>
</feature>
<name>A0A1H9ZYL5_9ACTN</name>
<sequence length="493" mass="54989">MTQLVLHGMRRATDRVQLLARGTGQVPDISSLVPAEFGGPATPEEQRHATISCIIPAYNEQSTISEVLTSLLGQTRLPDAIHVIINNTDDDTPEIARRFEGEHQRVVKGELFTTVVHVHDIGENPDKKVGALNFGYYVSRGYDYILGVDGDTTLDRRCLEWLEKEMVTDPRIGGLSAIYTFDKSRVKGAMATFLVAGQRAQFAGFNMDNLVRGRNMAVLGGQCSLFSVRALETVMYRNHQSAPWVRDSEVEDSKLSLQIKDAGFSTKISARARAFVGPMETLRALHGQQVKWNFGGIDLLWPGQRGDNKGQPLHPNLRLRWYENVSMLFNISTRMAFLLLLAAALSIDAFVFNPVWLIPPVVATLLNLRIVASMHDKSASDIFYALLLAPAELYMWIRMGHFVTAWVQFFARVEKDNWAAQADAERGRGSAYVMPAVCAAATFVVLIFAWSQQSVGIQSAILSIGWPVLYLVTVLQTLFMVKKLVRRQRGFTV</sequence>
<accession>A0A1H9ZYL5</accession>
<dbReference type="Proteomes" id="UP000198507">
    <property type="component" value="Unassembled WGS sequence"/>
</dbReference>
<reference evidence="7" key="1">
    <citation type="submission" date="2016-10" db="EMBL/GenBank/DDBJ databases">
        <authorList>
            <person name="Varghese N."/>
            <person name="Submissions S."/>
        </authorList>
    </citation>
    <scope>NUCLEOTIDE SEQUENCE [LARGE SCALE GENOMIC DNA]</scope>
    <source>
        <strain evidence="7">DSM 44209</strain>
    </source>
</reference>
<keyword evidence="4" id="KW-0812">Transmembrane</keyword>
<organism evidence="6 7">
    <name type="scientific">Geodermatophilus poikilotrophus</name>
    <dbReference type="NCBI Taxonomy" id="1333667"/>
    <lineage>
        <taxon>Bacteria</taxon>
        <taxon>Bacillati</taxon>
        <taxon>Actinomycetota</taxon>
        <taxon>Actinomycetes</taxon>
        <taxon>Geodermatophilales</taxon>
        <taxon>Geodermatophilaceae</taxon>
        <taxon>Geodermatophilus</taxon>
    </lineage>
</organism>
<keyword evidence="3 6" id="KW-0808">Transferase</keyword>
<dbReference type="GO" id="GO:0016757">
    <property type="term" value="F:glycosyltransferase activity"/>
    <property type="evidence" value="ECO:0007669"/>
    <property type="project" value="UniProtKB-KW"/>
</dbReference>
<dbReference type="PANTHER" id="PTHR43630">
    <property type="entry name" value="POLY-BETA-1,6-N-ACETYL-D-GLUCOSAMINE SYNTHASE"/>
    <property type="match status" value="1"/>
</dbReference>